<feature type="region of interest" description="Disordered" evidence="1">
    <location>
        <begin position="68"/>
        <end position="154"/>
    </location>
</feature>
<evidence type="ECO:0000256" key="1">
    <source>
        <dbReference type="SAM" id="MobiDB-lite"/>
    </source>
</evidence>
<reference evidence="2 3" key="1">
    <citation type="submission" date="2019-07" db="EMBL/GenBank/DDBJ databases">
        <title>complete genome sequencing of Ornithinimicrobium sp. H23M54.</title>
        <authorList>
            <person name="Bae J.-W."/>
            <person name="Lee S.-Y."/>
        </authorList>
    </citation>
    <scope>NUCLEOTIDE SEQUENCE [LARGE SCALE GENOMIC DNA]</scope>
    <source>
        <strain evidence="2 3">H23M54</strain>
    </source>
</reference>
<evidence type="ECO:0000313" key="3">
    <source>
        <dbReference type="Proteomes" id="UP000315395"/>
    </source>
</evidence>
<feature type="compositionally biased region" description="Pro residues" evidence="1">
    <location>
        <begin position="84"/>
        <end position="115"/>
    </location>
</feature>
<name>A0A516G971_9MICO</name>
<dbReference type="EMBL" id="CP041616">
    <property type="protein sequence ID" value="QDO88069.1"/>
    <property type="molecule type" value="Genomic_DNA"/>
</dbReference>
<accession>A0A516G971</accession>
<dbReference type="AlphaFoldDB" id="A0A516G971"/>
<dbReference type="Proteomes" id="UP000315395">
    <property type="component" value="Chromosome"/>
</dbReference>
<gene>
    <name evidence="2" type="ORF">FNH13_06670</name>
</gene>
<protein>
    <submittedName>
        <fullName evidence="2">Uncharacterized protein</fullName>
    </submittedName>
</protein>
<organism evidence="2 3">
    <name type="scientific">Ornithinimicrobium ciconiae</name>
    <dbReference type="NCBI Taxonomy" id="2594265"/>
    <lineage>
        <taxon>Bacteria</taxon>
        <taxon>Bacillati</taxon>
        <taxon>Actinomycetota</taxon>
        <taxon>Actinomycetes</taxon>
        <taxon>Micrococcales</taxon>
        <taxon>Ornithinimicrobiaceae</taxon>
        <taxon>Ornithinimicrobium</taxon>
    </lineage>
</organism>
<dbReference type="RefSeq" id="WP_143782744.1">
    <property type="nucleotide sequence ID" value="NZ_CP041616.1"/>
</dbReference>
<proteinExistence type="predicted"/>
<sequence length="154" mass="15924">MGFLDKAKAAATDLAAKADSALNQASTNWTSSGDAERLLRDYGLLTWREQHGQPIDPAELTRLREALQQQEVGGHLQNLTLHTTPPPPPGSYQTPPPPGGQTPPPPGGQTPPPPGGQASPMGGQQAPPMGSPSTPGQPEARPSAPPPPPPSSDF</sequence>
<keyword evidence="3" id="KW-1185">Reference proteome</keyword>
<feature type="compositionally biased region" description="Polar residues" evidence="1">
    <location>
        <begin position="68"/>
        <end position="82"/>
    </location>
</feature>
<dbReference type="KEGG" id="orz:FNH13_06670"/>
<feature type="compositionally biased region" description="Pro residues" evidence="1">
    <location>
        <begin position="143"/>
        <end position="154"/>
    </location>
</feature>
<evidence type="ECO:0000313" key="2">
    <source>
        <dbReference type="EMBL" id="QDO88069.1"/>
    </source>
</evidence>
<feature type="compositionally biased region" description="Low complexity" evidence="1">
    <location>
        <begin position="116"/>
        <end position="128"/>
    </location>
</feature>